<dbReference type="PaxDb" id="3880-AES75577"/>
<evidence type="ECO:0000256" key="1">
    <source>
        <dbReference type="SAM" id="MobiDB-lite"/>
    </source>
</evidence>
<reference evidence="3" key="3">
    <citation type="submission" date="2015-04" db="UniProtKB">
        <authorList>
            <consortium name="EnsemblPlants"/>
        </authorList>
    </citation>
    <scope>IDENTIFICATION</scope>
    <source>
        <strain evidence="3">cv. Jemalong A17</strain>
    </source>
</reference>
<reference evidence="2 4" key="1">
    <citation type="journal article" date="2011" name="Nature">
        <title>The Medicago genome provides insight into the evolution of rhizobial symbioses.</title>
        <authorList>
            <person name="Young N.D."/>
            <person name="Debelle F."/>
            <person name="Oldroyd G.E."/>
            <person name="Geurts R."/>
            <person name="Cannon S.B."/>
            <person name="Udvardi M.K."/>
            <person name="Benedito V.A."/>
            <person name="Mayer K.F."/>
            <person name="Gouzy J."/>
            <person name="Schoof H."/>
            <person name="Van de Peer Y."/>
            <person name="Proost S."/>
            <person name="Cook D.R."/>
            <person name="Meyers B.C."/>
            <person name="Spannagl M."/>
            <person name="Cheung F."/>
            <person name="De Mita S."/>
            <person name="Krishnakumar V."/>
            <person name="Gundlach H."/>
            <person name="Zhou S."/>
            <person name="Mudge J."/>
            <person name="Bharti A.K."/>
            <person name="Murray J.D."/>
            <person name="Naoumkina M.A."/>
            <person name="Rosen B."/>
            <person name="Silverstein K.A."/>
            <person name="Tang H."/>
            <person name="Rombauts S."/>
            <person name="Zhao P.X."/>
            <person name="Zhou P."/>
            <person name="Barbe V."/>
            <person name="Bardou P."/>
            <person name="Bechner M."/>
            <person name="Bellec A."/>
            <person name="Berger A."/>
            <person name="Berges H."/>
            <person name="Bidwell S."/>
            <person name="Bisseling T."/>
            <person name="Choisne N."/>
            <person name="Couloux A."/>
            <person name="Denny R."/>
            <person name="Deshpande S."/>
            <person name="Dai X."/>
            <person name="Doyle J.J."/>
            <person name="Dudez A.M."/>
            <person name="Farmer A.D."/>
            <person name="Fouteau S."/>
            <person name="Franken C."/>
            <person name="Gibelin C."/>
            <person name="Gish J."/>
            <person name="Goldstein S."/>
            <person name="Gonzalez A.J."/>
            <person name="Green P.J."/>
            <person name="Hallab A."/>
            <person name="Hartog M."/>
            <person name="Hua A."/>
            <person name="Humphray S.J."/>
            <person name="Jeong D.H."/>
            <person name="Jing Y."/>
            <person name="Jocker A."/>
            <person name="Kenton S.M."/>
            <person name="Kim D.J."/>
            <person name="Klee K."/>
            <person name="Lai H."/>
            <person name="Lang C."/>
            <person name="Lin S."/>
            <person name="Macmil S.L."/>
            <person name="Magdelenat G."/>
            <person name="Matthews L."/>
            <person name="McCorrison J."/>
            <person name="Monaghan E.L."/>
            <person name="Mun J.H."/>
            <person name="Najar F.Z."/>
            <person name="Nicholson C."/>
            <person name="Noirot C."/>
            <person name="O'Bleness M."/>
            <person name="Paule C.R."/>
            <person name="Poulain J."/>
            <person name="Prion F."/>
            <person name="Qin B."/>
            <person name="Qu C."/>
            <person name="Retzel E.F."/>
            <person name="Riddle C."/>
            <person name="Sallet E."/>
            <person name="Samain S."/>
            <person name="Samson N."/>
            <person name="Sanders I."/>
            <person name="Saurat O."/>
            <person name="Scarpelli C."/>
            <person name="Schiex T."/>
            <person name="Segurens B."/>
            <person name="Severin A.J."/>
            <person name="Sherrier D.J."/>
            <person name="Shi R."/>
            <person name="Sims S."/>
            <person name="Singer S.R."/>
            <person name="Sinharoy S."/>
            <person name="Sterck L."/>
            <person name="Viollet A."/>
            <person name="Wang B.B."/>
            <person name="Wang K."/>
            <person name="Wang M."/>
            <person name="Wang X."/>
            <person name="Warfsmann J."/>
            <person name="Weissenbach J."/>
            <person name="White D.D."/>
            <person name="White J.D."/>
            <person name="Wiley G.B."/>
            <person name="Wincker P."/>
            <person name="Xing Y."/>
            <person name="Yang L."/>
            <person name="Yao Z."/>
            <person name="Ying F."/>
            <person name="Zhai J."/>
            <person name="Zhou L."/>
            <person name="Zuber A."/>
            <person name="Denarie J."/>
            <person name="Dixon R.A."/>
            <person name="May G.D."/>
            <person name="Schwartz D.C."/>
            <person name="Rogers J."/>
            <person name="Quetier F."/>
            <person name="Town C.D."/>
            <person name="Roe B.A."/>
        </authorList>
    </citation>
    <scope>NUCLEOTIDE SEQUENCE [LARGE SCALE GENOMIC DNA]</scope>
    <source>
        <strain evidence="2">A17</strain>
        <strain evidence="3 4">cv. Jemalong A17</strain>
    </source>
</reference>
<feature type="region of interest" description="Disordered" evidence="1">
    <location>
        <begin position="1"/>
        <end position="21"/>
    </location>
</feature>
<accession>G7KKZ8</accession>
<dbReference type="EMBL" id="CM001222">
    <property type="protein sequence ID" value="AES75577.1"/>
    <property type="molecule type" value="Genomic_DNA"/>
</dbReference>
<reference evidence="2 4" key="2">
    <citation type="journal article" date="2014" name="BMC Genomics">
        <title>An improved genome release (version Mt4.0) for the model legume Medicago truncatula.</title>
        <authorList>
            <person name="Tang H."/>
            <person name="Krishnakumar V."/>
            <person name="Bidwell S."/>
            <person name="Rosen B."/>
            <person name="Chan A."/>
            <person name="Zhou S."/>
            <person name="Gentzbittel L."/>
            <person name="Childs K.L."/>
            <person name="Yandell M."/>
            <person name="Gundlach H."/>
            <person name="Mayer K.F."/>
            <person name="Schwartz D.C."/>
            <person name="Town C.D."/>
        </authorList>
    </citation>
    <scope>GENOME REANNOTATION</scope>
    <source>
        <strain evidence="3 4">cv. Jemalong A17</strain>
    </source>
</reference>
<dbReference type="Proteomes" id="UP000002051">
    <property type="component" value="Chromosome 6"/>
</dbReference>
<dbReference type="AlphaFoldDB" id="G7KKZ8"/>
<name>G7KKZ8_MEDTR</name>
<organism evidence="2 4">
    <name type="scientific">Medicago truncatula</name>
    <name type="common">Barrel medic</name>
    <name type="synonym">Medicago tribuloides</name>
    <dbReference type="NCBI Taxonomy" id="3880"/>
    <lineage>
        <taxon>Eukaryota</taxon>
        <taxon>Viridiplantae</taxon>
        <taxon>Streptophyta</taxon>
        <taxon>Embryophyta</taxon>
        <taxon>Tracheophyta</taxon>
        <taxon>Spermatophyta</taxon>
        <taxon>Magnoliopsida</taxon>
        <taxon>eudicotyledons</taxon>
        <taxon>Gunneridae</taxon>
        <taxon>Pentapetalae</taxon>
        <taxon>rosids</taxon>
        <taxon>fabids</taxon>
        <taxon>Fabales</taxon>
        <taxon>Fabaceae</taxon>
        <taxon>Papilionoideae</taxon>
        <taxon>50 kb inversion clade</taxon>
        <taxon>NPAAA clade</taxon>
        <taxon>Hologalegina</taxon>
        <taxon>IRL clade</taxon>
        <taxon>Trifolieae</taxon>
        <taxon>Medicago</taxon>
    </lineage>
</organism>
<dbReference type="EnsemblPlants" id="AES75577">
    <property type="protein sequence ID" value="AES75577"/>
    <property type="gene ID" value="MTR_6g051380"/>
</dbReference>
<proteinExistence type="predicted"/>
<protein>
    <submittedName>
        <fullName evidence="2 3">Uncharacterized protein</fullName>
    </submittedName>
</protein>
<keyword evidence="4" id="KW-1185">Reference proteome</keyword>
<evidence type="ECO:0000313" key="3">
    <source>
        <dbReference type="EnsemblPlants" id="AES75577"/>
    </source>
</evidence>
<sequence length="116" mass="13460">MGGGHLGKKSYQSQASSSSSMFNGDVRVLECCKDKNDMEKVQSMLKAKESGNDEVWRTWLMESELRQKLLEAFVTYPPRKLEFHRDFASEEVLELVGWFYNIEMLTDDEEINMLNP</sequence>
<gene>
    <name evidence="2" type="ordered locus">MTR_6g051380</name>
</gene>
<dbReference type="HOGENOM" id="CLU_2100529_0_0_1"/>
<evidence type="ECO:0000313" key="2">
    <source>
        <dbReference type="EMBL" id="AES75577.1"/>
    </source>
</evidence>
<evidence type="ECO:0000313" key="4">
    <source>
        <dbReference type="Proteomes" id="UP000002051"/>
    </source>
</evidence>
<feature type="compositionally biased region" description="Low complexity" evidence="1">
    <location>
        <begin position="10"/>
        <end position="20"/>
    </location>
</feature>